<dbReference type="SUPFAM" id="SSF52540">
    <property type="entry name" value="P-loop containing nucleoside triphosphate hydrolases"/>
    <property type="match status" value="1"/>
</dbReference>
<evidence type="ECO:0000256" key="1">
    <source>
        <dbReference type="ARBA" id="ARBA00022448"/>
    </source>
</evidence>
<sequence>MVEIKNVSLELDDKEILHNINLNIEKGKIYGLIGPNGVGKTTLIKCLTGIYKPSTGEILYDGENVYNSPRIKMKLSYVADENNFFSSFTVKDILKYYKLSYENFNENKFHKLNKIFNIPLKKHFYQLSKGMKMRVALLVALASETEYLIMDEPTSGLDPILKNKLLKLLVNEVALRQVTIIISSHHLGELERICDDVAILDGGKISYKNTLEDMKKKIKKLQIAFDSPVYEEDLNFNGIFKMTRVGRVFTIITDNFGEDLIDEIKKFKPLFIEEVDLSLEDIFIYKVEKEELDEEII</sequence>
<keyword evidence="2" id="KW-0547">Nucleotide-binding</keyword>
<dbReference type="RefSeq" id="WP_143315368.1">
    <property type="nucleotide sequence ID" value="NZ_JACSRA010000023.1"/>
</dbReference>
<dbReference type="PROSITE" id="PS50893">
    <property type="entry name" value="ABC_TRANSPORTER_2"/>
    <property type="match status" value="1"/>
</dbReference>
<accession>A0ABR8PW66</accession>
<evidence type="ECO:0000259" key="4">
    <source>
        <dbReference type="PROSITE" id="PS50893"/>
    </source>
</evidence>
<keyword evidence="1" id="KW-0813">Transport</keyword>
<comment type="caution">
    <text evidence="5">The sequence shown here is derived from an EMBL/GenBank/DDBJ whole genome shotgun (WGS) entry which is preliminary data.</text>
</comment>
<feature type="domain" description="ABC transporter" evidence="4">
    <location>
        <begin position="2"/>
        <end position="227"/>
    </location>
</feature>
<name>A0ABR8PW66_9CLOT</name>
<dbReference type="InterPro" id="IPR017871">
    <property type="entry name" value="ABC_transporter-like_CS"/>
</dbReference>
<dbReference type="Proteomes" id="UP000627781">
    <property type="component" value="Unassembled WGS sequence"/>
</dbReference>
<dbReference type="PROSITE" id="PS00211">
    <property type="entry name" value="ABC_TRANSPORTER_1"/>
    <property type="match status" value="1"/>
</dbReference>
<dbReference type="PANTHER" id="PTHR42939">
    <property type="entry name" value="ABC TRANSPORTER ATP-BINDING PROTEIN ALBC-RELATED"/>
    <property type="match status" value="1"/>
</dbReference>
<keyword evidence="6" id="KW-1185">Reference proteome</keyword>
<dbReference type="InterPro" id="IPR003593">
    <property type="entry name" value="AAA+_ATPase"/>
</dbReference>
<keyword evidence="3 5" id="KW-0067">ATP-binding</keyword>
<gene>
    <name evidence="5" type="ORF">H9661_13690</name>
</gene>
<evidence type="ECO:0000256" key="3">
    <source>
        <dbReference type="ARBA" id="ARBA00022840"/>
    </source>
</evidence>
<dbReference type="CDD" id="cd03230">
    <property type="entry name" value="ABC_DR_subfamily_A"/>
    <property type="match status" value="1"/>
</dbReference>
<proteinExistence type="predicted"/>
<dbReference type="InterPro" id="IPR027417">
    <property type="entry name" value="P-loop_NTPase"/>
</dbReference>
<dbReference type="GO" id="GO:0005524">
    <property type="term" value="F:ATP binding"/>
    <property type="evidence" value="ECO:0007669"/>
    <property type="project" value="UniProtKB-KW"/>
</dbReference>
<organism evidence="5 6">
    <name type="scientific">Clostridium cibarium</name>
    <dbReference type="NCBI Taxonomy" id="2762247"/>
    <lineage>
        <taxon>Bacteria</taxon>
        <taxon>Bacillati</taxon>
        <taxon>Bacillota</taxon>
        <taxon>Clostridia</taxon>
        <taxon>Eubacteriales</taxon>
        <taxon>Clostridiaceae</taxon>
        <taxon>Clostridium</taxon>
    </lineage>
</organism>
<protein>
    <submittedName>
        <fullName evidence="5">ABC transporter ATP-binding protein</fullName>
    </submittedName>
</protein>
<dbReference type="SMART" id="SM00382">
    <property type="entry name" value="AAA"/>
    <property type="match status" value="1"/>
</dbReference>
<reference evidence="5 6" key="1">
    <citation type="submission" date="2020-08" db="EMBL/GenBank/DDBJ databases">
        <title>A Genomic Blueprint of the Chicken Gut Microbiome.</title>
        <authorList>
            <person name="Gilroy R."/>
            <person name="Ravi A."/>
            <person name="Getino M."/>
            <person name="Pursley I."/>
            <person name="Horton D.L."/>
            <person name="Alikhan N.-F."/>
            <person name="Baker D."/>
            <person name="Gharbi K."/>
            <person name="Hall N."/>
            <person name="Watson M."/>
            <person name="Adriaenssens E.M."/>
            <person name="Foster-Nyarko E."/>
            <person name="Jarju S."/>
            <person name="Secka A."/>
            <person name="Antonio M."/>
            <person name="Oren A."/>
            <person name="Chaudhuri R."/>
            <person name="La Ragione R.M."/>
            <person name="Hildebrand F."/>
            <person name="Pallen M.J."/>
        </authorList>
    </citation>
    <scope>NUCLEOTIDE SEQUENCE [LARGE SCALE GENOMIC DNA]</scope>
    <source>
        <strain evidence="5 6">Sa3CVN1</strain>
    </source>
</reference>
<dbReference type="InterPro" id="IPR051782">
    <property type="entry name" value="ABC_Transporter_VariousFunc"/>
</dbReference>
<dbReference type="EMBL" id="JACSRA010000023">
    <property type="protein sequence ID" value="MBD7912411.1"/>
    <property type="molecule type" value="Genomic_DNA"/>
</dbReference>
<evidence type="ECO:0000256" key="2">
    <source>
        <dbReference type="ARBA" id="ARBA00022741"/>
    </source>
</evidence>
<evidence type="ECO:0000313" key="6">
    <source>
        <dbReference type="Proteomes" id="UP000627781"/>
    </source>
</evidence>
<dbReference type="Pfam" id="PF00005">
    <property type="entry name" value="ABC_tran"/>
    <property type="match status" value="1"/>
</dbReference>
<evidence type="ECO:0000313" key="5">
    <source>
        <dbReference type="EMBL" id="MBD7912411.1"/>
    </source>
</evidence>
<dbReference type="InterPro" id="IPR003439">
    <property type="entry name" value="ABC_transporter-like_ATP-bd"/>
</dbReference>
<dbReference type="Gene3D" id="3.40.50.300">
    <property type="entry name" value="P-loop containing nucleotide triphosphate hydrolases"/>
    <property type="match status" value="1"/>
</dbReference>
<dbReference type="PANTHER" id="PTHR42939:SF1">
    <property type="entry name" value="ABC TRANSPORTER ATP-BINDING PROTEIN ALBC-RELATED"/>
    <property type="match status" value="1"/>
</dbReference>